<keyword evidence="3" id="KW-0804">Transcription</keyword>
<sequence>MNAPAHWNPYAAQCPTRCVLDRIADKWTVLILGLLQQRTWRFNALLRQIEGLSQKVLSQALKRLERDGLVSRTVFATVPVTVEYALTPLGTTLSQSLRVLIDWSEANIEAITAAQRAYDANLGKTAAGAQAGETTDPR</sequence>
<dbReference type="PANTHER" id="PTHR33204">
    <property type="entry name" value="TRANSCRIPTIONAL REGULATOR, MARR FAMILY"/>
    <property type="match status" value="1"/>
</dbReference>
<dbReference type="InterPro" id="IPR036390">
    <property type="entry name" value="WH_DNA-bd_sf"/>
</dbReference>
<dbReference type="Gene3D" id="1.10.10.10">
    <property type="entry name" value="Winged helix-like DNA-binding domain superfamily/Winged helix DNA-binding domain"/>
    <property type="match status" value="1"/>
</dbReference>
<dbReference type="SUPFAM" id="SSF46785">
    <property type="entry name" value="Winged helix' DNA-binding domain"/>
    <property type="match status" value="1"/>
</dbReference>
<dbReference type="PATRIC" id="fig|587753.10.peg.2615"/>
<dbReference type="InterPro" id="IPR036388">
    <property type="entry name" value="WH-like_DNA-bd_sf"/>
</dbReference>
<dbReference type="AlphaFoldDB" id="A0A0D5XZC5"/>
<keyword evidence="2" id="KW-0238">DNA-binding</keyword>
<dbReference type="CDD" id="cd00090">
    <property type="entry name" value="HTH_ARSR"/>
    <property type="match status" value="1"/>
</dbReference>
<dbReference type="PROSITE" id="PS51118">
    <property type="entry name" value="HTH_HXLR"/>
    <property type="match status" value="1"/>
</dbReference>
<dbReference type="Proteomes" id="UP000032748">
    <property type="component" value="Chromosome"/>
</dbReference>
<dbReference type="GO" id="GO:0006355">
    <property type="term" value="P:regulation of DNA-templated transcription"/>
    <property type="evidence" value="ECO:0007669"/>
    <property type="project" value="UniProtKB-ARBA"/>
</dbReference>
<proteinExistence type="predicted"/>
<dbReference type="GO" id="GO:0003677">
    <property type="term" value="F:DNA binding"/>
    <property type="evidence" value="ECO:0007669"/>
    <property type="project" value="UniProtKB-KW"/>
</dbReference>
<dbReference type="RefSeq" id="WP_045882635.1">
    <property type="nucleotide sequence ID" value="NZ_CP011110.1"/>
</dbReference>
<evidence type="ECO:0000256" key="1">
    <source>
        <dbReference type="ARBA" id="ARBA00023015"/>
    </source>
</evidence>
<dbReference type="InterPro" id="IPR011991">
    <property type="entry name" value="ArsR-like_HTH"/>
</dbReference>
<name>A0A0D5XZC5_9PSED</name>
<keyword evidence="1" id="KW-0805">Transcription regulation</keyword>
<dbReference type="InterPro" id="IPR002577">
    <property type="entry name" value="HTH_HxlR"/>
</dbReference>
<dbReference type="KEGG" id="pcz:PCL1606_26230"/>
<dbReference type="PANTHER" id="PTHR33204:SF37">
    <property type="entry name" value="HTH-TYPE TRANSCRIPTIONAL REGULATOR YODB"/>
    <property type="match status" value="1"/>
</dbReference>
<evidence type="ECO:0000313" key="5">
    <source>
        <dbReference type="EMBL" id="AKA24074.1"/>
    </source>
</evidence>
<protein>
    <submittedName>
        <fullName evidence="5">Transcriptional regulator</fullName>
    </submittedName>
</protein>
<dbReference type="OrthoDB" id="9807069at2"/>
<reference evidence="5 6" key="1">
    <citation type="journal article" date="2015" name="Mol. Plant Microbe Interact.">
        <title>Comparative Genomic Analysis of Pseudomonas chlororaphis PCL1606 Reveals New Insight into Antifungal Compounds Involved in Biocontrol.</title>
        <authorList>
            <person name="Calderon C.E."/>
            <person name="Ramos C."/>
            <person name="de Vicente A."/>
            <person name="Cazorla F.M."/>
        </authorList>
    </citation>
    <scope>NUCLEOTIDE SEQUENCE [LARGE SCALE GENOMIC DNA]</scope>
    <source>
        <strain evidence="5 6">PCL1606</strain>
    </source>
</reference>
<dbReference type="EMBL" id="CP011110">
    <property type="protein sequence ID" value="AKA24074.1"/>
    <property type="molecule type" value="Genomic_DNA"/>
</dbReference>
<gene>
    <name evidence="5" type="ORF">PCL1606_26230</name>
</gene>
<evidence type="ECO:0000259" key="4">
    <source>
        <dbReference type="PROSITE" id="PS51118"/>
    </source>
</evidence>
<feature type="domain" description="HTH hxlR-type" evidence="4">
    <location>
        <begin position="14"/>
        <end position="112"/>
    </location>
</feature>
<dbReference type="Pfam" id="PF01638">
    <property type="entry name" value="HxlR"/>
    <property type="match status" value="1"/>
</dbReference>
<evidence type="ECO:0000256" key="2">
    <source>
        <dbReference type="ARBA" id="ARBA00023125"/>
    </source>
</evidence>
<evidence type="ECO:0000313" key="6">
    <source>
        <dbReference type="Proteomes" id="UP000032748"/>
    </source>
</evidence>
<organism evidence="5 6">
    <name type="scientific">Pseudomonas chlororaphis</name>
    <dbReference type="NCBI Taxonomy" id="587753"/>
    <lineage>
        <taxon>Bacteria</taxon>
        <taxon>Pseudomonadati</taxon>
        <taxon>Pseudomonadota</taxon>
        <taxon>Gammaproteobacteria</taxon>
        <taxon>Pseudomonadales</taxon>
        <taxon>Pseudomonadaceae</taxon>
        <taxon>Pseudomonas</taxon>
    </lineage>
</organism>
<evidence type="ECO:0000256" key="3">
    <source>
        <dbReference type="ARBA" id="ARBA00023163"/>
    </source>
</evidence>
<accession>A0A0D5XZC5</accession>